<sequence length="203" mass="23485">MIQLPSEGKFQPLELLWKHVHNVSREQGYAMSTLRSNMTHNKFSIGGDRSGTPNSHRKSSKKVTLRNIDCAFIICARRHSKCTTLTLKVKRPAHSHDATESIMLHPHFVRFNEKGNSHISHYKANSGQIMYLEGSLQACNTSRYLQPSQEKKKEKLKGRLPIYSSIDTLKEENIVWFSKEMWRDTLPQCFHSPPFHKTPSWLL</sequence>
<gene>
    <name evidence="2" type="ORF">O181_017467</name>
</gene>
<feature type="region of interest" description="Disordered" evidence="1">
    <location>
        <begin position="40"/>
        <end position="60"/>
    </location>
</feature>
<evidence type="ECO:0000313" key="3">
    <source>
        <dbReference type="Proteomes" id="UP000765509"/>
    </source>
</evidence>
<dbReference type="Proteomes" id="UP000765509">
    <property type="component" value="Unassembled WGS sequence"/>
</dbReference>
<dbReference type="AlphaFoldDB" id="A0A9Q3C7N2"/>
<proteinExistence type="predicted"/>
<name>A0A9Q3C7N2_9BASI</name>
<evidence type="ECO:0000256" key="1">
    <source>
        <dbReference type="SAM" id="MobiDB-lite"/>
    </source>
</evidence>
<protein>
    <submittedName>
        <fullName evidence="2">Uncharacterized protein</fullName>
    </submittedName>
</protein>
<keyword evidence="3" id="KW-1185">Reference proteome</keyword>
<reference evidence="2" key="1">
    <citation type="submission" date="2021-03" db="EMBL/GenBank/DDBJ databases">
        <title>Draft genome sequence of rust myrtle Austropuccinia psidii MF-1, a brazilian biotype.</title>
        <authorList>
            <person name="Quecine M.C."/>
            <person name="Pachon D.M.R."/>
            <person name="Bonatelli M.L."/>
            <person name="Correr F.H."/>
            <person name="Franceschini L.M."/>
            <person name="Leite T.F."/>
            <person name="Margarido G.R.A."/>
            <person name="Almeida C.A."/>
            <person name="Ferrarezi J.A."/>
            <person name="Labate C.A."/>
        </authorList>
    </citation>
    <scope>NUCLEOTIDE SEQUENCE</scope>
    <source>
        <strain evidence="2">MF-1</strain>
    </source>
</reference>
<evidence type="ECO:0000313" key="2">
    <source>
        <dbReference type="EMBL" id="MBW0477752.1"/>
    </source>
</evidence>
<comment type="caution">
    <text evidence="2">The sequence shown here is derived from an EMBL/GenBank/DDBJ whole genome shotgun (WGS) entry which is preliminary data.</text>
</comment>
<dbReference type="EMBL" id="AVOT02004913">
    <property type="protein sequence ID" value="MBW0477752.1"/>
    <property type="molecule type" value="Genomic_DNA"/>
</dbReference>
<organism evidence="2 3">
    <name type="scientific">Austropuccinia psidii MF-1</name>
    <dbReference type="NCBI Taxonomy" id="1389203"/>
    <lineage>
        <taxon>Eukaryota</taxon>
        <taxon>Fungi</taxon>
        <taxon>Dikarya</taxon>
        <taxon>Basidiomycota</taxon>
        <taxon>Pucciniomycotina</taxon>
        <taxon>Pucciniomycetes</taxon>
        <taxon>Pucciniales</taxon>
        <taxon>Sphaerophragmiaceae</taxon>
        <taxon>Austropuccinia</taxon>
    </lineage>
</organism>
<accession>A0A9Q3C7N2</accession>
<dbReference type="OrthoDB" id="3356549at2759"/>